<keyword evidence="8" id="KW-0479">Metal-binding</keyword>
<dbReference type="NCBIfam" id="NF002075">
    <property type="entry name" value="PRK00913.2-2"/>
    <property type="match status" value="1"/>
</dbReference>
<evidence type="ECO:0000256" key="5">
    <source>
        <dbReference type="ARBA" id="ARBA00022670"/>
    </source>
</evidence>
<dbReference type="InterPro" id="IPR043472">
    <property type="entry name" value="Macro_dom-like"/>
</dbReference>
<evidence type="ECO:0000256" key="4">
    <source>
        <dbReference type="ARBA" id="ARBA00022438"/>
    </source>
</evidence>
<dbReference type="Gene3D" id="3.40.220.10">
    <property type="entry name" value="Leucine Aminopeptidase, subunit E, domain 1"/>
    <property type="match status" value="1"/>
</dbReference>
<proteinExistence type="inferred from homology"/>
<feature type="active site" evidence="8">
    <location>
        <position position="372"/>
    </location>
</feature>
<dbReference type="Gene3D" id="3.40.630.10">
    <property type="entry name" value="Zn peptidases"/>
    <property type="match status" value="1"/>
</dbReference>
<evidence type="ECO:0000313" key="11">
    <source>
        <dbReference type="Proteomes" id="UP001350748"/>
    </source>
</evidence>
<comment type="caution">
    <text evidence="10">The sequence shown here is derived from an EMBL/GenBank/DDBJ whole genome shotgun (WGS) entry which is preliminary data.</text>
</comment>
<evidence type="ECO:0000256" key="3">
    <source>
        <dbReference type="ARBA" id="ARBA00009528"/>
    </source>
</evidence>
<dbReference type="EMBL" id="JAZHYN010000005">
    <property type="protein sequence ID" value="MEF3365425.1"/>
    <property type="molecule type" value="Genomic_DNA"/>
</dbReference>
<comment type="catalytic activity">
    <reaction evidence="2 8">
        <text>Release of an N-terminal amino acid, preferentially leucine, but not glutamic or aspartic acids.</text>
        <dbReference type="EC" id="3.4.11.10"/>
    </reaction>
</comment>
<keyword evidence="11" id="KW-1185">Reference proteome</keyword>
<organism evidence="10 11">
    <name type="scientific">Methylocystis borbori</name>
    <dbReference type="NCBI Taxonomy" id="3118750"/>
    <lineage>
        <taxon>Bacteria</taxon>
        <taxon>Pseudomonadati</taxon>
        <taxon>Pseudomonadota</taxon>
        <taxon>Alphaproteobacteria</taxon>
        <taxon>Hyphomicrobiales</taxon>
        <taxon>Methylocystaceae</taxon>
        <taxon>Methylocystis</taxon>
    </lineage>
</organism>
<feature type="binding site" evidence="8">
    <location>
        <position position="309"/>
    </location>
    <ligand>
        <name>Mn(2+)</name>
        <dbReference type="ChEBI" id="CHEBI:29035"/>
        <label>2</label>
    </ligand>
</feature>
<evidence type="ECO:0000256" key="2">
    <source>
        <dbReference type="ARBA" id="ARBA00000967"/>
    </source>
</evidence>
<evidence type="ECO:0000256" key="1">
    <source>
        <dbReference type="ARBA" id="ARBA00000135"/>
    </source>
</evidence>
<dbReference type="InterPro" id="IPR000819">
    <property type="entry name" value="Peptidase_M17_C"/>
</dbReference>
<evidence type="ECO:0000256" key="6">
    <source>
        <dbReference type="ARBA" id="ARBA00022801"/>
    </source>
</evidence>
<evidence type="ECO:0000313" key="10">
    <source>
        <dbReference type="EMBL" id="MEF3365425.1"/>
    </source>
</evidence>
<dbReference type="HAMAP" id="MF_00181">
    <property type="entry name" value="Cytosol_peptidase_M17"/>
    <property type="match status" value="1"/>
</dbReference>
<keyword evidence="8" id="KW-0963">Cytoplasm</keyword>
<name>A0ABU7XE85_9HYPH</name>
<gene>
    <name evidence="8" type="primary">pepA</name>
    <name evidence="10" type="ORF">V3H18_02640</name>
</gene>
<comment type="similarity">
    <text evidence="3 8">Belongs to the peptidase M17 family.</text>
</comment>
<dbReference type="InterPro" id="IPR023042">
    <property type="entry name" value="Peptidase_M17_leu_NH2_pept"/>
</dbReference>
<dbReference type="EC" id="3.4.11.1" evidence="8"/>
<dbReference type="NCBIfam" id="NF002077">
    <property type="entry name" value="PRK00913.2-4"/>
    <property type="match status" value="1"/>
</dbReference>
<keyword evidence="6 8" id="KW-0378">Hydrolase</keyword>
<dbReference type="PANTHER" id="PTHR11963:SF23">
    <property type="entry name" value="CYTOSOL AMINOPEPTIDASE"/>
    <property type="match status" value="1"/>
</dbReference>
<accession>A0ABU7XE85</accession>
<comment type="catalytic activity">
    <reaction evidence="1 8">
        <text>Release of an N-terminal amino acid, Xaa-|-Yaa-, in which Xaa is preferably Leu, but may be other amino acids including Pro although not Arg or Lys, and Yaa may be Pro. Amino acid amides and methyl esters are also readily hydrolyzed, but rates on arylamides are exceedingly low.</text>
        <dbReference type="EC" id="3.4.11.1"/>
    </reaction>
</comment>
<feature type="binding site" evidence="8">
    <location>
        <position position="291"/>
    </location>
    <ligand>
        <name>Mn(2+)</name>
        <dbReference type="ChEBI" id="CHEBI:29035"/>
        <label>2</label>
    </ligand>
</feature>
<dbReference type="Proteomes" id="UP001350748">
    <property type="component" value="Unassembled WGS sequence"/>
</dbReference>
<comment type="cofactor">
    <cofactor evidence="8">
        <name>Mn(2+)</name>
        <dbReference type="ChEBI" id="CHEBI:29035"/>
    </cofactor>
    <text evidence="8">Binds 2 manganese ions per subunit.</text>
</comment>
<dbReference type="PRINTS" id="PR00481">
    <property type="entry name" value="LAMNOPPTDASE"/>
</dbReference>
<dbReference type="SUPFAM" id="SSF53187">
    <property type="entry name" value="Zn-dependent exopeptidases"/>
    <property type="match status" value="1"/>
</dbReference>
<dbReference type="Pfam" id="PF00883">
    <property type="entry name" value="Peptidase_M17"/>
    <property type="match status" value="1"/>
</dbReference>
<dbReference type="Pfam" id="PF02789">
    <property type="entry name" value="Peptidase_M17_N"/>
    <property type="match status" value="1"/>
</dbReference>
<feature type="binding site" evidence="8">
    <location>
        <position position="286"/>
    </location>
    <ligand>
        <name>Mn(2+)</name>
        <dbReference type="ChEBI" id="CHEBI:29035"/>
        <label>2</label>
    </ligand>
</feature>
<feature type="active site" evidence="8">
    <location>
        <position position="298"/>
    </location>
</feature>
<dbReference type="InterPro" id="IPR011356">
    <property type="entry name" value="Leucine_aapep/pepB"/>
</dbReference>
<keyword evidence="4 8" id="KW-0031">Aminopeptidase</keyword>
<comment type="subcellular location">
    <subcellularLocation>
        <location evidence="8">Cytoplasm</location>
    </subcellularLocation>
</comment>
<reference evidence="10 11" key="1">
    <citation type="submission" date="2024-02" db="EMBL/GenBank/DDBJ databases">
        <authorList>
            <person name="Grouzdev D."/>
        </authorList>
    </citation>
    <scope>NUCLEOTIDE SEQUENCE [LARGE SCALE GENOMIC DNA]</scope>
    <source>
        <strain evidence="10 11">9N</strain>
    </source>
</reference>
<evidence type="ECO:0000256" key="8">
    <source>
        <dbReference type="HAMAP-Rule" id="MF_00181"/>
    </source>
</evidence>
<keyword evidence="7 8" id="KW-0464">Manganese</keyword>
<feature type="binding site" evidence="8">
    <location>
        <position position="368"/>
    </location>
    <ligand>
        <name>Mn(2+)</name>
        <dbReference type="ChEBI" id="CHEBI:29035"/>
        <label>1</label>
    </ligand>
</feature>
<comment type="function">
    <text evidence="8">Presumably involved in the processing and regular turnover of intracellular proteins. Catalyzes the removal of unsubstituted N-terminal amino acids from various peptides.</text>
</comment>
<evidence type="ECO:0000256" key="7">
    <source>
        <dbReference type="ARBA" id="ARBA00023211"/>
    </source>
</evidence>
<dbReference type="RefSeq" id="WP_332080331.1">
    <property type="nucleotide sequence ID" value="NZ_JAZHYN010000005.1"/>
</dbReference>
<dbReference type="SUPFAM" id="SSF52949">
    <property type="entry name" value="Macro domain-like"/>
    <property type="match status" value="1"/>
</dbReference>
<feature type="binding site" evidence="8">
    <location>
        <position position="370"/>
    </location>
    <ligand>
        <name>Mn(2+)</name>
        <dbReference type="ChEBI" id="CHEBI:29035"/>
        <label>1</label>
    </ligand>
</feature>
<dbReference type="PANTHER" id="PTHR11963">
    <property type="entry name" value="LEUCINE AMINOPEPTIDASE-RELATED"/>
    <property type="match status" value="1"/>
</dbReference>
<dbReference type="InterPro" id="IPR008283">
    <property type="entry name" value="Peptidase_M17_N"/>
</dbReference>
<protein>
    <recommendedName>
        <fullName evidence="8">Probable cytosol aminopeptidase</fullName>
        <ecNumber evidence="8">3.4.11.1</ecNumber>
    </recommendedName>
    <alternativeName>
        <fullName evidence="8">Leucine aminopeptidase</fullName>
        <shortName evidence="8">LAP</shortName>
        <ecNumber evidence="8">3.4.11.10</ecNumber>
    </alternativeName>
    <alternativeName>
        <fullName evidence="8">Leucyl aminopeptidase</fullName>
    </alternativeName>
</protein>
<feature type="binding site" evidence="8">
    <location>
        <position position="291"/>
    </location>
    <ligand>
        <name>Mn(2+)</name>
        <dbReference type="ChEBI" id="CHEBI:29035"/>
        <label>1</label>
    </ligand>
</feature>
<keyword evidence="5 8" id="KW-0645">Protease</keyword>
<dbReference type="CDD" id="cd00433">
    <property type="entry name" value="Peptidase_M17"/>
    <property type="match status" value="1"/>
</dbReference>
<dbReference type="GO" id="GO:0004177">
    <property type="term" value="F:aminopeptidase activity"/>
    <property type="evidence" value="ECO:0007669"/>
    <property type="project" value="UniProtKB-KW"/>
</dbReference>
<dbReference type="PROSITE" id="PS00631">
    <property type="entry name" value="CYTOSOL_AP"/>
    <property type="match status" value="1"/>
</dbReference>
<feature type="domain" description="Cytosol aminopeptidase" evidence="9">
    <location>
        <begin position="366"/>
        <end position="373"/>
    </location>
</feature>
<feature type="binding site" evidence="8">
    <location>
        <position position="370"/>
    </location>
    <ligand>
        <name>Mn(2+)</name>
        <dbReference type="ChEBI" id="CHEBI:29035"/>
        <label>2</label>
    </ligand>
</feature>
<dbReference type="EC" id="3.4.11.10" evidence="8"/>
<evidence type="ECO:0000259" key="9">
    <source>
        <dbReference type="PROSITE" id="PS00631"/>
    </source>
</evidence>
<sequence length="520" mass="54294">MLSHAKFELATFHDAEALLRQPEDPAQPRTMVVFVGRDLAMGGSASAFLKDAASHISRAATAAKFKGKAGSSLEILAAPGVPATRLILMGVGAAGGDEPDGEGGEPAKPFEDFVALGGQTAGKIGAGARAIAVFDMPEGVAATPEAAAQFALGGWLRAYKFDHYKTKKKDEADREGPAEVLLATFDLDGAKTAIADAASLAEAVILARTLVNEPANVLTPAEFAGRAAELMKLGVEVEILDEKAMAELGMRALLGVGQGSEAESRLVVLRWNGGAEGVAPLAFVGKGVVFDSGGISIKPAASMEDMKGDMAGAAAVTGAMHAIAARKAKANVVGVLGLVENMPDGKAQRPGDIVKSMSGQTIEIVNTDAEGRLVLADALTYVIEKYKPTAVVDLATLTGAILVALGQEYCGLFSNNDELADRLTKSGNHIGEKLWRMPMGHAYDKLIDSKFADMKNTGGRHAGSITAAHFLQRFVGKTHWAHLDIAGTGMGSPTSDTNQSWGAGWGVRLLDRLVRDYYEA</sequence>
<dbReference type="NCBIfam" id="NF002074">
    <property type="entry name" value="PRK00913.1-4"/>
    <property type="match status" value="1"/>
</dbReference>